<reference evidence="1" key="2">
    <citation type="journal article" date="2022" name="Microbiol. Resour. Announc.">
        <title>Metagenome Sequencing to Explore Phylogenomics of Terrestrial Cyanobacteria.</title>
        <authorList>
            <person name="Ward R.D."/>
            <person name="Stajich J.E."/>
            <person name="Johansen J.R."/>
            <person name="Huntemann M."/>
            <person name="Clum A."/>
            <person name="Foster B."/>
            <person name="Foster B."/>
            <person name="Roux S."/>
            <person name="Palaniappan K."/>
            <person name="Varghese N."/>
            <person name="Mukherjee S."/>
            <person name="Reddy T.B.K."/>
            <person name="Daum C."/>
            <person name="Copeland A."/>
            <person name="Chen I.A."/>
            <person name="Ivanova N.N."/>
            <person name="Kyrpides N.C."/>
            <person name="Shapiro N."/>
            <person name="Eloe-Fadrosh E.A."/>
            <person name="Pietrasiak N."/>
        </authorList>
    </citation>
    <scope>NUCLEOTIDE SEQUENCE</scope>
    <source>
        <strain evidence="1">HA4357-MV3</strain>
    </source>
</reference>
<comment type="caution">
    <text evidence="1">The sequence shown here is derived from an EMBL/GenBank/DDBJ whole genome shotgun (WGS) entry which is preliminary data.</text>
</comment>
<dbReference type="Proteomes" id="UP000813215">
    <property type="component" value="Unassembled WGS sequence"/>
</dbReference>
<evidence type="ECO:0000313" key="1">
    <source>
        <dbReference type="EMBL" id="MBW4430606.1"/>
    </source>
</evidence>
<dbReference type="AlphaFoldDB" id="A0A9E3H4V9"/>
<organism evidence="1 2">
    <name type="scientific">Pelatocladus maniniholoensis HA4357-MV3</name>
    <dbReference type="NCBI Taxonomy" id="1117104"/>
    <lineage>
        <taxon>Bacteria</taxon>
        <taxon>Bacillati</taxon>
        <taxon>Cyanobacteriota</taxon>
        <taxon>Cyanophyceae</taxon>
        <taxon>Nostocales</taxon>
        <taxon>Nostocaceae</taxon>
        <taxon>Pelatocladus</taxon>
    </lineage>
</organism>
<evidence type="ECO:0000313" key="2">
    <source>
        <dbReference type="Proteomes" id="UP000813215"/>
    </source>
</evidence>
<dbReference type="InterPro" id="IPR044575">
    <property type="entry name" value="RAY1-like"/>
</dbReference>
<dbReference type="GO" id="GO:0016757">
    <property type="term" value="F:glycosyltransferase activity"/>
    <property type="evidence" value="ECO:0007669"/>
    <property type="project" value="InterPro"/>
</dbReference>
<reference evidence="1" key="1">
    <citation type="submission" date="2021-05" db="EMBL/GenBank/DDBJ databases">
        <authorList>
            <person name="Pietrasiak N."/>
            <person name="Ward R."/>
            <person name="Stajich J.E."/>
            <person name="Kurbessoian T."/>
        </authorList>
    </citation>
    <scope>NUCLEOTIDE SEQUENCE</scope>
    <source>
        <strain evidence="1">HA4357-MV3</strain>
    </source>
</reference>
<dbReference type="PANTHER" id="PTHR47483:SF1">
    <property type="entry name" value="BETA-ARABINOFURANOSYLTRANSFERASE RAY1"/>
    <property type="match status" value="1"/>
</dbReference>
<sequence>MTQIAKNTAIFNQKEITLFTVPKAFKGHIGLIQKNAIKSWTLLNPRPQILLFGKEEGIEEISHHLGVIHIPNIQFNDYGTPLLDGIFRQAQELAKGSILSYVNSDIILLNDFLVAVNKLQVASFHSFLMIGQRTDVNITEPLDFDALDWDIKLHNFAVKQGTLASIVCMDYFVFPKPLYAEIPSFAVGRGHWDHWITYYARKLEIPIVDTTDVVTAIHQNHNYTHLSGGRSAAYITGEEAKQNAKLAGDVHVANGSVATWKLTPLGLKKRNSLSNFLSFMVDMPRYAKLIKELNPNTKSRV</sequence>
<name>A0A9E3H4V9_9NOST</name>
<protein>
    <submittedName>
        <fullName evidence="1">Uncharacterized protein</fullName>
    </submittedName>
</protein>
<dbReference type="PANTHER" id="PTHR47483">
    <property type="entry name" value="BETA-ARABINOFURANOSYLTRANSFERASE RAY1"/>
    <property type="match status" value="1"/>
</dbReference>
<gene>
    <name evidence="1" type="ORF">KME28_02300</name>
</gene>
<dbReference type="EMBL" id="JAHHHW010000022">
    <property type="protein sequence ID" value="MBW4430606.1"/>
    <property type="molecule type" value="Genomic_DNA"/>
</dbReference>
<proteinExistence type="predicted"/>
<accession>A0A9E3H4V9</accession>